<proteinExistence type="inferred from homology"/>
<evidence type="ECO:0000313" key="6">
    <source>
        <dbReference type="Proteomes" id="UP000217696"/>
    </source>
</evidence>
<dbReference type="Pfam" id="PF13558">
    <property type="entry name" value="SbcC_Walker_B"/>
    <property type="match status" value="1"/>
</dbReference>
<organism evidence="5 6">
    <name type="scientific">Aneurinibacillus soli</name>
    <dbReference type="NCBI Taxonomy" id="1500254"/>
    <lineage>
        <taxon>Bacteria</taxon>
        <taxon>Bacillati</taxon>
        <taxon>Bacillota</taxon>
        <taxon>Bacilli</taxon>
        <taxon>Bacillales</taxon>
        <taxon>Paenibacillaceae</taxon>
        <taxon>Aneurinibacillus group</taxon>
        <taxon>Aneurinibacillus</taxon>
    </lineage>
</organism>
<dbReference type="OrthoDB" id="9795626at2"/>
<gene>
    <name evidence="5" type="primary">sbcC</name>
    <name evidence="5" type="ORF">CB4_02797</name>
</gene>
<dbReference type="Proteomes" id="UP000217696">
    <property type="component" value="Chromosome"/>
</dbReference>
<protein>
    <recommendedName>
        <fullName evidence="3">Nuclease SbcCD subunit C</fullName>
    </recommendedName>
</protein>
<reference evidence="5 6" key="1">
    <citation type="submission" date="2015-12" db="EMBL/GenBank/DDBJ databases">
        <title>Genome sequence of Aneurinibacillus soli.</title>
        <authorList>
            <person name="Lee J.S."/>
            <person name="Lee K.C."/>
            <person name="Kim K.K."/>
            <person name="Lee B.W."/>
        </authorList>
    </citation>
    <scope>NUCLEOTIDE SEQUENCE [LARGE SCALE GENOMIC DNA]</scope>
    <source>
        <strain evidence="5 6">CB4</strain>
    </source>
</reference>
<dbReference type="KEGG" id="asoc:CB4_02797"/>
<name>A0A0U5BK79_9BACL</name>
<accession>A0A0U5BK79</accession>
<evidence type="ECO:0000256" key="1">
    <source>
        <dbReference type="ARBA" id="ARBA00006930"/>
    </source>
</evidence>
<evidence type="ECO:0000256" key="2">
    <source>
        <dbReference type="ARBA" id="ARBA00011322"/>
    </source>
</evidence>
<comment type="subunit">
    <text evidence="2">Heterodimer of SbcC and SbcD.</text>
</comment>
<dbReference type="InterPro" id="IPR038729">
    <property type="entry name" value="Rad50/SbcC_AAA"/>
</dbReference>
<keyword evidence="6" id="KW-1185">Reference proteome</keyword>
<dbReference type="SUPFAM" id="SSF52540">
    <property type="entry name" value="P-loop containing nucleoside triphosphate hydrolases"/>
    <property type="match status" value="1"/>
</dbReference>
<dbReference type="Pfam" id="PF13476">
    <property type="entry name" value="AAA_23"/>
    <property type="match status" value="1"/>
</dbReference>
<dbReference type="PANTHER" id="PTHR32114">
    <property type="entry name" value="ABC TRANSPORTER ABCH.3"/>
    <property type="match status" value="1"/>
</dbReference>
<evidence type="ECO:0000259" key="4">
    <source>
        <dbReference type="Pfam" id="PF13476"/>
    </source>
</evidence>
<comment type="similarity">
    <text evidence="1">Belongs to the SMC family. SbcC subfamily.</text>
</comment>
<dbReference type="RefSeq" id="WP_096466364.1">
    <property type="nucleotide sequence ID" value="NZ_AP017312.1"/>
</dbReference>
<evidence type="ECO:0000313" key="5">
    <source>
        <dbReference type="EMBL" id="BAU28622.1"/>
    </source>
</evidence>
<evidence type="ECO:0000256" key="3">
    <source>
        <dbReference type="ARBA" id="ARBA00013368"/>
    </source>
</evidence>
<dbReference type="InterPro" id="IPR027417">
    <property type="entry name" value="P-loop_NTPase"/>
</dbReference>
<dbReference type="Gene3D" id="3.40.50.300">
    <property type="entry name" value="P-loop containing nucleotide triphosphate hydrolases"/>
    <property type="match status" value="2"/>
</dbReference>
<dbReference type="PANTHER" id="PTHR32114:SF2">
    <property type="entry name" value="ABC TRANSPORTER ABCH.3"/>
    <property type="match status" value="1"/>
</dbReference>
<dbReference type="EMBL" id="AP017312">
    <property type="protein sequence ID" value="BAU28622.1"/>
    <property type="molecule type" value="Genomic_DNA"/>
</dbReference>
<sequence length="1142" mass="129763">MRPIHLKLAGINSFRDEQEVDFATLCEGGVFGIFGPTGSGKSSLLDAITLALYGKVERALGGTQGIMNQAEDQLSVAFTFELRSAEGAARYRVERRYKRTDDVKLRTATCRFIKIEEDGEKVLAGKERDVTQCVEDVLGLTVDDFTRAVVLPQGKFAEFLSLKGSERRQMLQRLFHLEQYGDGLNAKLKRRIAESRGKTAELAAEQQGLGDASSEAVQAAAERSKQAEVALVQAEEANTAADAAHEEGKRVWGQQAEYNEVKRRIVLHEADAERMDQLAEQLTRAEQAERVRPYYEERIRATRDAEVAQAEAKHARITLTEREVVCRQAEVEAQAARERQQAEEPGYMVRIEQLKQAEELEEEVIRLQTGMQKADAARIELQQQHVKAKELINSSEILRTKAITKQSNIQKQIQEKTVKHEKRQQIMQAVQEKYMLQTLQDQHTVAQQKHKDSEKRTAEAHGRAERVHSAWGDLQLRSREVLLDVQTLYNDIYSTHQDVRYIESLLMQLTSELRSAAVRETRRTLAIQLATELKEGEACPVCGSSHHLHPIQPATETRTVNTEKLIMELEDALLRARTVQHESHTFMYRLEQLAESLQETGEADSEMACARQSQNHTGMKLEPQADASANVEQLLVALTRTEEKLAQAKAQAETCEADGKQLASQRSRLKEQIVQAKTAYDVSVQQTAELQVKEQELHKQVEVSRLRWIERFGEWTPETVEPEAAQIAAWDAEVEQLRERLARSVPFIEEKEREIKAGQEKLTECDLELIRLETETAGMKANWDEKSNRLHQITGGVQAITQRQETEQELHHLRETVRIADERATEQQSSLREAEKRSSAAQQAEQLATARKAEAKQKWEAARLRTPFASEAEVAEAFTSEEKRIDWTQQLAAYRDTEKQLVNERHRLERLLDGRCMTEEEWKQLQEALQNTRAQVAEAAREQARAVRDLEDVEQRHTRWQTLEEERIRLQETLNRLNALQTVFRGNGFVEFIAEEQLMQVSQEASVRLGKLTRRRYAIEVDSSSGFVMRDDANGGVRRPVTTLSGGETFLTSLSLALALSAQIQLRGEYPLEFFFLDEGFGTLDQELLDTVITALEKLHTDRLSVGIISHVPELRARLPQRLIVTPAEPSGHGSTVHHEVL</sequence>
<dbReference type="AlphaFoldDB" id="A0A0U5BK79"/>
<feature type="domain" description="Rad50/SbcC-type AAA" evidence="4">
    <location>
        <begin position="6"/>
        <end position="207"/>
    </location>
</feature>